<evidence type="ECO:0008006" key="3">
    <source>
        <dbReference type="Google" id="ProtNLM"/>
    </source>
</evidence>
<keyword evidence="2" id="KW-1185">Reference proteome</keyword>
<sequence length="382" mass="41635">MAEIRSSSPTRNADLEDLIAVLRGHHARKVDVVAPVTTIRAENGRLVVTGTEPVLTDSGVTLADGVYLPTAVADEGLSDKLGIPLAYLRRLRTENVTLYDENINSWLRHEANSGRRFLVRTLRNDDGGPGVARAVLSDRYRTVDHLDVLMAALDGVHAAGAPVQIDGCDLTDRRMYVRVRSEAIRALAPTLLEGYRSPFSGDRGEENPVVWAGFQITNSETGCGAFTISPRLVIEVCRNGMTIAKDALRAVHLGGRLEQDGVVQWSADTQRKAIELITAKARDAVTTFLDIDYVKAHIERIERKATRPIEDPAATVQLVSKHLQYSDEQQALILRHFIRGGDPTAGGILNAVTSAAQTLPDADVAHDMEAQALRAMEIAART</sequence>
<dbReference type="EMBL" id="FAOZ01000052">
    <property type="protein sequence ID" value="CUU61012.1"/>
    <property type="molecule type" value="Genomic_DNA"/>
</dbReference>
<protein>
    <recommendedName>
        <fullName evidence="3">DUF932 domain-containing protein</fullName>
    </recommendedName>
</protein>
<evidence type="ECO:0000313" key="2">
    <source>
        <dbReference type="Proteomes" id="UP000198802"/>
    </source>
</evidence>
<reference evidence="2" key="1">
    <citation type="submission" date="2015-11" db="EMBL/GenBank/DDBJ databases">
        <authorList>
            <person name="Varghese N."/>
        </authorList>
    </citation>
    <scope>NUCLEOTIDE SEQUENCE [LARGE SCALE GENOMIC DNA]</scope>
    <source>
        <strain evidence="2">DSM 45899</strain>
    </source>
</reference>
<dbReference type="Proteomes" id="UP000198802">
    <property type="component" value="Unassembled WGS sequence"/>
</dbReference>
<gene>
    <name evidence="1" type="ORF">Ga0074812_15237</name>
</gene>
<proteinExistence type="predicted"/>
<organism evidence="1 2">
    <name type="scientific">Parafrankia irregularis</name>
    <dbReference type="NCBI Taxonomy" id="795642"/>
    <lineage>
        <taxon>Bacteria</taxon>
        <taxon>Bacillati</taxon>
        <taxon>Actinomycetota</taxon>
        <taxon>Actinomycetes</taxon>
        <taxon>Frankiales</taxon>
        <taxon>Frankiaceae</taxon>
        <taxon>Parafrankia</taxon>
    </lineage>
</organism>
<dbReference type="AlphaFoldDB" id="A0A0S4R0F4"/>
<evidence type="ECO:0000313" key="1">
    <source>
        <dbReference type="EMBL" id="CUU61012.1"/>
    </source>
</evidence>
<name>A0A0S4R0F4_9ACTN</name>
<accession>A0A0S4R0F4</accession>
<dbReference type="RefSeq" id="WP_091286715.1">
    <property type="nucleotide sequence ID" value="NZ_FAOZ01000052.1"/>
</dbReference>